<dbReference type="SUPFAM" id="SSF52499">
    <property type="entry name" value="Isochorismatase-like hydrolases"/>
    <property type="match status" value="1"/>
</dbReference>
<dbReference type="PANTHER" id="PTHR43540:SF1">
    <property type="entry name" value="ISOCHORISMATASE HYDROLASE"/>
    <property type="match status" value="1"/>
</dbReference>
<evidence type="ECO:0000256" key="1">
    <source>
        <dbReference type="ARBA" id="ARBA00022801"/>
    </source>
</evidence>
<feature type="domain" description="Isochorismatase-like" evidence="2">
    <location>
        <begin position="7"/>
        <end position="189"/>
    </location>
</feature>
<dbReference type="STRING" id="658167.SAMN04488135_10490"/>
<dbReference type="InterPro" id="IPR050272">
    <property type="entry name" value="Isochorismatase-like_hydrls"/>
</dbReference>
<dbReference type="InterPro" id="IPR000868">
    <property type="entry name" value="Isochorismatase-like_dom"/>
</dbReference>
<evidence type="ECO:0000313" key="3">
    <source>
        <dbReference type="EMBL" id="SHH65678.1"/>
    </source>
</evidence>
<dbReference type="Gene3D" id="3.40.50.850">
    <property type="entry name" value="Isochorismatase-like"/>
    <property type="match status" value="1"/>
</dbReference>
<proteinExistence type="predicted"/>
<dbReference type="OrthoDB" id="9781985at2"/>
<dbReference type="CDD" id="cd00431">
    <property type="entry name" value="cysteine_hydrolases"/>
    <property type="match status" value="1"/>
</dbReference>
<dbReference type="RefSeq" id="WP_073102781.1">
    <property type="nucleotide sequence ID" value="NZ_FQXE01000004.1"/>
</dbReference>
<dbReference type="InterPro" id="IPR036380">
    <property type="entry name" value="Isochorismatase-like_sf"/>
</dbReference>
<sequence length="196" mass="21534">MTAKSIYLVLDMMNDLVHADGPNGKGPLGAQVQDRQVIQNTARALEKARAAGMLIGYVRVGFSSDYRECPPSSPIFSKARENGLFKLGTWGTEVHSELAPHAHDFDIVKHRVSPFYGTNLEPILRAHAIRHVYLGGVSSNAVVQATVRDAHDRDYECVVLEDCCASFSSEDHDQSMAAVSRFATLSTSRDVDFPNQ</sequence>
<dbReference type="GO" id="GO:0016787">
    <property type="term" value="F:hydrolase activity"/>
    <property type="evidence" value="ECO:0007669"/>
    <property type="project" value="UniProtKB-KW"/>
</dbReference>
<dbReference type="PANTHER" id="PTHR43540">
    <property type="entry name" value="PEROXYUREIDOACRYLATE/UREIDOACRYLATE AMIDOHYDROLASE-RELATED"/>
    <property type="match status" value="1"/>
</dbReference>
<reference evidence="3 4" key="1">
    <citation type="submission" date="2016-11" db="EMBL/GenBank/DDBJ databases">
        <authorList>
            <person name="Jaros S."/>
            <person name="Januszkiewicz K."/>
            <person name="Wedrychowicz H."/>
        </authorList>
    </citation>
    <scope>NUCLEOTIDE SEQUENCE [LARGE SCALE GENOMIC DNA]</scope>
    <source>
        <strain evidence="3 4">CGMCC 1.10190</strain>
    </source>
</reference>
<dbReference type="Proteomes" id="UP000184226">
    <property type="component" value="Unassembled WGS sequence"/>
</dbReference>
<keyword evidence="1" id="KW-0378">Hydrolase</keyword>
<dbReference type="Pfam" id="PF00857">
    <property type="entry name" value="Isochorismatase"/>
    <property type="match status" value="1"/>
</dbReference>
<name>A0A1M5USA0_9BURK</name>
<keyword evidence="4" id="KW-1185">Reference proteome</keyword>
<gene>
    <name evidence="3" type="ORF">SAMN04488135_10490</name>
</gene>
<protein>
    <submittedName>
        <fullName evidence="3">Nicotinamidase-related amidase</fullName>
    </submittedName>
</protein>
<accession>A0A1M5USA0</accession>
<organism evidence="3 4">
    <name type="scientific">Pollutimonas bauzanensis</name>
    <dbReference type="NCBI Taxonomy" id="658167"/>
    <lineage>
        <taxon>Bacteria</taxon>
        <taxon>Pseudomonadati</taxon>
        <taxon>Pseudomonadota</taxon>
        <taxon>Betaproteobacteria</taxon>
        <taxon>Burkholderiales</taxon>
        <taxon>Alcaligenaceae</taxon>
        <taxon>Pollutimonas</taxon>
    </lineage>
</organism>
<evidence type="ECO:0000313" key="4">
    <source>
        <dbReference type="Proteomes" id="UP000184226"/>
    </source>
</evidence>
<dbReference type="EMBL" id="FQXE01000004">
    <property type="protein sequence ID" value="SHH65678.1"/>
    <property type="molecule type" value="Genomic_DNA"/>
</dbReference>
<evidence type="ECO:0000259" key="2">
    <source>
        <dbReference type="Pfam" id="PF00857"/>
    </source>
</evidence>
<dbReference type="AlphaFoldDB" id="A0A1M5USA0"/>